<proteinExistence type="inferred from homology"/>
<dbReference type="OrthoDB" id="9816572at2"/>
<keyword evidence="7 10" id="KW-0472">Membrane</keyword>
<keyword evidence="5 10" id="KW-0573">Peptidoglycan synthesis</keyword>
<feature type="transmembrane region" description="Helical" evidence="10">
    <location>
        <begin position="307"/>
        <end position="334"/>
    </location>
</feature>
<keyword evidence="10" id="KW-0997">Cell inner membrane</keyword>
<evidence type="ECO:0000256" key="8">
    <source>
        <dbReference type="ARBA" id="ARBA00060041"/>
    </source>
</evidence>
<evidence type="ECO:0000256" key="6">
    <source>
        <dbReference type="ARBA" id="ARBA00022989"/>
    </source>
</evidence>
<dbReference type="PANTHER" id="PTHR47019">
    <property type="entry name" value="LIPID II FLIPPASE MURJ"/>
    <property type="match status" value="1"/>
</dbReference>
<dbReference type="PIRSF" id="PIRSF002869">
    <property type="entry name" value="MviN"/>
    <property type="match status" value="1"/>
</dbReference>
<dbReference type="GO" id="GO:0009252">
    <property type="term" value="P:peptidoglycan biosynthetic process"/>
    <property type="evidence" value="ECO:0007669"/>
    <property type="project" value="UniProtKB-UniRule"/>
</dbReference>
<evidence type="ECO:0000313" key="12">
    <source>
        <dbReference type="EMBL" id="KPH82517.1"/>
    </source>
</evidence>
<keyword evidence="10 11" id="KW-0813">Transport</keyword>
<dbReference type="NCBIfam" id="TIGR01695">
    <property type="entry name" value="murJ_mviN"/>
    <property type="match status" value="1"/>
</dbReference>
<evidence type="ECO:0000256" key="7">
    <source>
        <dbReference type="ARBA" id="ARBA00023136"/>
    </source>
</evidence>
<dbReference type="PATRIC" id="fig|1526658.3.peg.1265"/>
<name>A0A0N0MCR8_9HYPH</name>
<reference evidence="12 13" key="1">
    <citation type="submission" date="2015-07" db="EMBL/GenBank/DDBJ databases">
        <title>Whole genome sequencing of Bosea vaviloviae isolated from cave pool.</title>
        <authorList>
            <person name="Tan N.E.H."/>
            <person name="Lee Y.P."/>
            <person name="Gan H.M."/>
            <person name="Barton H."/>
            <person name="Savka M.A."/>
        </authorList>
    </citation>
    <scope>NUCLEOTIDE SEQUENCE [LARGE SCALE GENOMIC DNA]</scope>
    <source>
        <strain evidence="12 13">SD260</strain>
    </source>
</reference>
<dbReference type="GO" id="GO:0015648">
    <property type="term" value="F:lipid-linked peptidoglycan transporter activity"/>
    <property type="evidence" value="ECO:0007669"/>
    <property type="project" value="UniProtKB-UniRule"/>
</dbReference>
<dbReference type="GO" id="GO:0034204">
    <property type="term" value="P:lipid translocation"/>
    <property type="evidence" value="ECO:0007669"/>
    <property type="project" value="TreeGrafter"/>
</dbReference>
<evidence type="ECO:0000256" key="5">
    <source>
        <dbReference type="ARBA" id="ARBA00022984"/>
    </source>
</evidence>
<evidence type="ECO:0000313" key="13">
    <source>
        <dbReference type="Proteomes" id="UP000037822"/>
    </source>
</evidence>
<evidence type="ECO:0000256" key="3">
    <source>
        <dbReference type="ARBA" id="ARBA00022692"/>
    </source>
</evidence>
<organism evidence="12 13">
    <name type="scientific">Bosea vaviloviae</name>
    <dbReference type="NCBI Taxonomy" id="1526658"/>
    <lineage>
        <taxon>Bacteria</taxon>
        <taxon>Pseudomonadati</taxon>
        <taxon>Pseudomonadota</taxon>
        <taxon>Alphaproteobacteria</taxon>
        <taxon>Hyphomicrobiales</taxon>
        <taxon>Boseaceae</taxon>
        <taxon>Bosea</taxon>
    </lineage>
</organism>
<dbReference type="UniPathway" id="UPA00219"/>
<keyword evidence="4 10" id="KW-0133">Cell shape</keyword>
<evidence type="ECO:0000256" key="11">
    <source>
        <dbReference type="PIRNR" id="PIRNR002869"/>
    </source>
</evidence>
<dbReference type="InterPro" id="IPR004268">
    <property type="entry name" value="MurJ"/>
</dbReference>
<comment type="function">
    <text evidence="8 10 11">Involved in peptidoglycan biosynthesis. Transports lipid-linked peptidoglycan precursors from the inner to the outer leaflet of the cytoplasmic membrane.</text>
</comment>
<dbReference type="Proteomes" id="UP000037822">
    <property type="component" value="Unassembled WGS sequence"/>
</dbReference>
<feature type="transmembrane region" description="Helical" evidence="10">
    <location>
        <begin position="157"/>
        <end position="179"/>
    </location>
</feature>
<dbReference type="PRINTS" id="PR01806">
    <property type="entry name" value="VIRFACTRMVIN"/>
</dbReference>
<feature type="transmembrane region" description="Helical" evidence="10">
    <location>
        <begin position="85"/>
        <end position="104"/>
    </location>
</feature>
<keyword evidence="6 10" id="KW-1133">Transmembrane helix</keyword>
<feature type="transmembrane region" description="Helical" evidence="10">
    <location>
        <begin position="476"/>
        <end position="498"/>
    </location>
</feature>
<keyword evidence="3 10" id="KW-0812">Transmembrane</keyword>
<sequence length="508" mass="52427">MLRKILSVGGFTLLSRLSGFARDIVLAAVLGAGAMMDAFSVALRLPNHFRAIFGEGAVNQAYIPAYARIRQQGGEAAAALFSNRVFSLNLIVQLVLVAIALPLMPEIVRLLAPGFANDPQRFDLAVALTRITFPYLLFITLVTLLSANLNAVDRYAAAAAAPILMNICLIAALAVAFLFPSAAYAAAWGMAAAGVLEWLLVAIAARHAGVAAALTRPRLDADVRSFFKAFGPAVIGSAGVQIALFADTIIASLLPAGAYASLYYAERLYQLPIGVIAIGVGTVLLPTMSRLLAAGNEAGSDKAQNRAVALTIVAAAPFAAAFLAIPELIVSALFERGRFDGAASQAAGAVLLAYAAGLPAIVLIRTQLSTFQARGDTTTPMLVSLAAIGANVALKLLLWRDFGAPGLALATAAGAWINLGALFVLGVRRGWARPDPRLATLIAVTLCAAVLAGLVARVATPVLLAAMAGFPYEPRLAALAVVGVIAGGLYAVVVAGGLKASGTLRLLR</sequence>
<evidence type="ECO:0000256" key="4">
    <source>
        <dbReference type="ARBA" id="ARBA00022960"/>
    </source>
</evidence>
<feature type="transmembrane region" description="Helical" evidence="10">
    <location>
        <begin position="346"/>
        <end position="366"/>
    </location>
</feature>
<feature type="transmembrane region" description="Helical" evidence="10">
    <location>
        <begin position="20"/>
        <end position="43"/>
    </location>
</feature>
<evidence type="ECO:0000256" key="10">
    <source>
        <dbReference type="HAMAP-Rule" id="MF_02078"/>
    </source>
</evidence>
<dbReference type="CDD" id="cd13123">
    <property type="entry name" value="MATE_MurJ_like"/>
    <property type="match status" value="1"/>
</dbReference>
<keyword evidence="2 10" id="KW-1003">Cell membrane</keyword>
<dbReference type="GO" id="GO:0005886">
    <property type="term" value="C:plasma membrane"/>
    <property type="evidence" value="ECO:0007669"/>
    <property type="project" value="UniProtKB-SubCell"/>
</dbReference>
<comment type="subcellular location">
    <subcellularLocation>
        <location evidence="10">Cell inner membrane</location>
        <topology evidence="10">Multi-pass membrane protein</topology>
    </subcellularLocation>
    <subcellularLocation>
        <location evidence="1">Cell membrane</location>
        <topology evidence="1">Multi-pass membrane protein</topology>
    </subcellularLocation>
</comment>
<dbReference type="RefSeq" id="WP_054207621.1">
    <property type="nucleotide sequence ID" value="NZ_LGSZ01000019.1"/>
</dbReference>
<feature type="transmembrane region" description="Helical" evidence="10">
    <location>
        <begin position="226"/>
        <end position="256"/>
    </location>
</feature>
<gene>
    <name evidence="10" type="primary">murJ</name>
    <name evidence="12" type="ORF">AE618_03285</name>
</gene>
<feature type="transmembrane region" description="Helical" evidence="10">
    <location>
        <begin position="268"/>
        <end position="286"/>
    </location>
</feature>
<dbReference type="EMBL" id="LGSZ01000019">
    <property type="protein sequence ID" value="KPH82517.1"/>
    <property type="molecule type" value="Genomic_DNA"/>
</dbReference>
<protein>
    <recommendedName>
        <fullName evidence="10">Probable lipid II flippase MurJ</fullName>
    </recommendedName>
</protein>
<feature type="transmembrane region" description="Helical" evidence="10">
    <location>
        <begin position="185"/>
        <end position="205"/>
    </location>
</feature>
<dbReference type="InterPro" id="IPR051050">
    <property type="entry name" value="Lipid_II_flippase_MurJ/MviN"/>
</dbReference>
<feature type="transmembrane region" description="Helical" evidence="10">
    <location>
        <begin position="404"/>
        <end position="426"/>
    </location>
</feature>
<comment type="caution">
    <text evidence="12">The sequence shown here is derived from an EMBL/GenBank/DDBJ whole genome shotgun (WGS) entry which is preliminary data.</text>
</comment>
<feature type="transmembrane region" description="Helical" evidence="10">
    <location>
        <begin position="438"/>
        <end position="456"/>
    </location>
</feature>
<dbReference type="Pfam" id="PF03023">
    <property type="entry name" value="MurJ"/>
    <property type="match status" value="1"/>
</dbReference>
<dbReference type="AlphaFoldDB" id="A0A0N0MCR8"/>
<evidence type="ECO:0000256" key="1">
    <source>
        <dbReference type="ARBA" id="ARBA00004651"/>
    </source>
</evidence>
<keyword evidence="10 11" id="KW-0961">Cell wall biogenesis/degradation</keyword>
<dbReference type="GO" id="GO:0008360">
    <property type="term" value="P:regulation of cell shape"/>
    <property type="evidence" value="ECO:0007669"/>
    <property type="project" value="UniProtKB-UniRule"/>
</dbReference>
<dbReference type="PANTHER" id="PTHR47019:SF1">
    <property type="entry name" value="LIPID II FLIPPASE MURJ"/>
    <property type="match status" value="1"/>
</dbReference>
<dbReference type="HAMAP" id="MF_02078">
    <property type="entry name" value="MurJ_MviN"/>
    <property type="match status" value="1"/>
</dbReference>
<keyword evidence="13" id="KW-1185">Reference proteome</keyword>
<feature type="transmembrane region" description="Helical" evidence="10">
    <location>
        <begin position="378"/>
        <end position="398"/>
    </location>
</feature>
<feature type="transmembrane region" description="Helical" evidence="10">
    <location>
        <begin position="124"/>
        <end position="145"/>
    </location>
</feature>
<evidence type="ECO:0000256" key="9">
    <source>
        <dbReference type="ARBA" id="ARBA00061532"/>
    </source>
</evidence>
<dbReference type="GO" id="GO:0071555">
    <property type="term" value="P:cell wall organization"/>
    <property type="evidence" value="ECO:0007669"/>
    <property type="project" value="UniProtKB-UniRule"/>
</dbReference>
<comment type="similarity">
    <text evidence="9 10 11">Belongs to the MurJ/MviN family.</text>
</comment>
<comment type="pathway">
    <text evidence="10">Cell wall biogenesis; peptidoglycan biosynthesis.</text>
</comment>
<evidence type="ECO:0000256" key="2">
    <source>
        <dbReference type="ARBA" id="ARBA00022475"/>
    </source>
</evidence>
<accession>A0A0N0MCR8</accession>